<dbReference type="RefSeq" id="WP_203865199.1">
    <property type="nucleotide sequence ID" value="NZ_BONW01000005.1"/>
</dbReference>
<accession>A0ABQ4DVU5</accession>
<protein>
    <submittedName>
        <fullName evidence="7">TetR family transcriptional regulator</fullName>
    </submittedName>
</protein>
<dbReference type="PROSITE" id="PS50977">
    <property type="entry name" value="HTH_TETR_2"/>
    <property type="match status" value="1"/>
</dbReference>
<organism evidence="7 8">
    <name type="scientific">Plantactinospora endophytica</name>
    <dbReference type="NCBI Taxonomy" id="673535"/>
    <lineage>
        <taxon>Bacteria</taxon>
        <taxon>Bacillati</taxon>
        <taxon>Actinomycetota</taxon>
        <taxon>Actinomycetes</taxon>
        <taxon>Micromonosporales</taxon>
        <taxon>Micromonosporaceae</taxon>
        <taxon>Plantactinospora</taxon>
    </lineage>
</organism>
<dbReference type="InterPro" id="IPR050109">
    <property type="entry name" value="HTH-type_TetR-like_transc_reg"/>
</dbReference>
<dbReference type="Pfam" id="PF13305">
    <property type="entry name" value="TetR_C_33"/>
    <property type="match status" value="1"/>
</dbReference>
<dbReference type="PANTHER" id="PTHR30055">
    <property type="entry name" value="HTH-TYPE TRANSCRIPTIONAL REGULATOR RUTR"/>
    <property type="match status" value="1"/>
</dbReference>
<dbReference type="PANTHER" id="PTHR30055:SF243">
    <property type="entry name" value="HTH-TYPE TRANSCRIPTIONAL REGULATOR RV1816"/>
    <property type="match status" value="1"/>
</dbReference>
<keyword evidence="1" id="KW-0805">Transcription regulation</keyword>
<feature type="domain" description="HTH tetR-type" evidence="6">
    <location>
        <begin position="12"/>
        <end position="72"/>
    </location>
</feature>
<feature type="DNA-binding region" description="H-T-H motif" evidence="4">
    <location>
        <begin position="35"/>
        <end position="54"/>
    </location>
</feature>
<dbReference type="InterPro" id="IPR009057">
    <property type="entry name" value="Homeodomain-like_sf"/>
</dbReference>
<comment type="caution">
    <text evidence="7">The sequence shown here is derived from an EMBL/GenBank/DDBJ whole genome shotgun (WGS) entry which is preliminary data.</text>
</comment>
<dbReference type="InterPro" id="IPR025996">
    <property type="entry name" value="MT1864/Rv1816-like_C"/>
</dbReference>
<evidence type="ECO:0000256" key="3">
    <source>
        <dbReference type="ARBA" id="ARBA00023163"/>
    </source>
</evidence>
<dbReference type="Pfam" id="PF00440">
    <property type="entry name" value="TetR_N"/>
    <property type="match status" value="1"/>
</dbReference>
<feature type="region of interest" description="Disordered" evidence="5">
    <location>
        <begin position="234"/>
        <end position="286"/>
    </location>
</feature>
<evidence type="ECO:0000313" key="7">
    <source>
        <dbReference type="EMBL" id="GIG86571.1"/>
    </source>
</evidence>
<gene>
    <name evidence="7" type="ORF">Pen02_15070</name>
</gene>
<name>A0ABQ4DVU5_9ACTN</name>
<evidence type="ECO:0000256" key="5">
    <source>
        <dbReference type="SAM" id="MobiDB-lite"/>
    </source>
</evidence>
<proteinExistence type="predicted"/>
<dbReference type="InterPro" id="IPR001647">
    <property type="entry name" value="HTH_TetR"/>
</dbReference>
<dbReference type="SUPFAM" id="SSF46689">
    <property type="entry name" value="Homeodomain-like"/>
    <property type="match status" value="1"/>
</dbReference>
<evidence type="ECO:0000256" key="2">
    <source>
        <dbReference type="ARBA" id="ARBA00023125"/>
    </source>
</evidence>
<sequence length="286" mass="30331">MTAPTRRERLRTAAVSEIKDGARRLLVTGGPQAISLRAIARDMGMTAPAIYRYFPSLEALIVELAGDLLDELCEQLEAARDTAGDEPLDQLVTAARAFRCWSVRHPVEFGLVFGSVVPGIDAFPDNCANDEDPGARLGHVFLAPLVELWRRNPYPVPLAGQVDSRLTDSLAPLREKHPELPVEVACLMLSGWTMLYGLVSMEVYAQLRWAVTDPEALFEAELAAFLQQLHTSTGTTPGTAATPGTESGIGTEPGIGSTPATGTEAGIGSTPGVGGGQARTASGQPN</sequence>
<dbReference type="EMBL" id="BONW01000005">
    <property type="protein sequence ID" value="GIG86571.1"/>
    <property type="molecule type" value="Genomic_DNA"/>
</dbReference>
<reference evidence="7 8" key="1">
    <citation type="submission" date="2021-01" db="EMBL/GenBank/DDBJ databases">
        <title>Whole genome shotgun sequence of Plantactinospora endophytica NBRC 110450.</title>
        <authorList>
            <person name="Komaki H."/>
            <person name="Tamura T."/>
        </authorList>
    </citation>
    <scope>NUCLEOTIDE SEQUENCE [LARGE SCALE GENOMIC DNA]</scope>
    <source>
        <strain evidence="7 8">NBRC 110450</strain>
    </source>
</reference>
<keyword evidence="2 4" id="KW-0238">DNA-binding</keyword>
<dbReference type="Gene3D" id="1.10.357.10">
    <property type="entry name" value="Tetracycline Repressor, domain 2"/>
    <property type="match status" value="1"/>
</dbReference>
<evidence type="ECO:0000259" key="6">
    <source>
        <dbReference type="PROSITE" id="PS50977"/>
    </source>
</evidence>
<evidence type="ECO:0000313" key="8">
    <source>
        <dbReference type="Proteomes" id="UP000646749"/>
    </source>
</evidence>
<keyword evidence="3" id="KW-0804">Transcription</keyword>
<feature type="compositionally biased region" description="Low complexity" evidence="5">
    <location>
        <begin position="234"/>
        <end position="248"/>
    </location>
</feature>
<keyword evidence="8" id="KW-1185">Reference proteome</keyword>
<evidence type="ECO:0000256" key="1">
    <source>
        <dbReference type="ARBA" id="ARBA00023015"/>
    </source>
</evidence>
<dbReference type="SUPFAM" id="SSF48498">
    <property type="entry name" value="Tetracyclin repressor-like, C-terminal domain"/>
    <property type="match status" value="1"/>
</dbReference>
<evidence type="ECO:0000256" key="4">
    <source>
        <dbReference type="PROSITE-ProRule" id="PRU00335"/>
    </source>
</evidence>
<dbReference type="InterPro" id="IPR036271">
    <property type="entry name" value="Tet_transcr_reg_TetR-rel_C_sf"/>
</dbReference>
<dbReference type="Proteomes" id="UP000646749">
    <property type="component" value="Unassembled WGS sequence"/>
</dbReference>